<name>A0A7C4MKK5_9BACT</name>
<dbReference type="Pfam" id="PF08960">
    <property type="entry name" value="STIV_B116-like"/>
    <property type="match status" value="1"/>
</dbReference>
<dbReference type="AlphaFoldDB" id="A0A7C4MKK5"/>
<protein>
    <submittedName>
        <fullName evidence="1">DUF1874 domain-containing protein</fullName>
    </submittedName>
</protein>
<dbReference type="InterPro" id="IPR015055">
    <property type="entry name" value="STIV_B116-like"/>
</dbReference>
<dbReference type="InterPro" id="IPR037236">
    <property type="entry name" value="STIV_B116-like_sf"/>
</dbReference>
<comment type="caution">
    <text evidence="1">The sequence shown here is derived from an EMBL/GenBank/DDBJ whole genome shotgun (WGS) entry which is preliminary data.</text>
</comment>
<dbReference type="Gene3D" id="3.40.50.11170">
    <property type="entry name" value="Uncharacterised protein PF08960, DUF1874"/>
    <property type="match status" value="1"/>
</dbReference>
<gene>
    <name evidence="1" type="ORF">ENS29_01955</name>
</gene>
<dbReference type="EMBL" id="DSUH01000044">
    <property type="protein sequence ID" value="HGU31602.1"/>
    <property type="molecule type" value="Genomic_DNA"/>
</dbReference>
<proteinExistence type="predicted"/>
<sequence>MQLYLLNALIAPYDTKRDETAVFVMKRMDTNEVIELFKMSREANIDIVSAIGHQSTADFLKEIFPEEIARHFTYDRKSIYFEQGDLGLVFRVTTRGDKFKEHTIEDLRTFHAQNETEFLLISRVYHPEITLNPYFPKAEV</sequence>
<evidence type="ECO:0000313" key="1">
    <source>
        <dbReference type="EMBL" id="HGU31602.1"/>
    </source>
</evidence>
<accession>A0A7C4MKK5</accession>
<dbReference type="SUPFAM" id="SSF143602">
    <property type="entry name" value="STIV B116-like"/>
    <property type="match status" value="1"/>
</dbReference>
<reference evidence="1" key="1">
    <citation type="journal article" date="2020" name="mSystems">
        <title>Genome- and Community-Level Interaction Insights into Carbon Utilization and Element Cycling Functions of Hydrothermarchaeota in Hydrothermal Sediment.</title>
        <authorList>
            <person name="Zhou Z."/>
            <person name="Liu Y."/>
            <person name="Xu W."/>
            <person name="Pan J."/>
            <person name="Luo Z.H."/>
            <person name="Li M."/>
        </authorList>
    </citation>
    <scope>NUCLEOTIDE SEQUENCE [LARGE SCALE GENOMIC DNA]</scope>
    <source>
        <strain evidence="1">SpSt-477</strain>
    </source>
</reference>
<organism evidence="1">
    <name type="scientific">Desulfatirhabdium butyrativorans</name>
    <dbReference type="NCBI Taxonomy" id="340467"/>
    <lineage>
        <taxon>Bacteria</taxon>
        <taxon>Pseudomonadati</taxon>
        <taxon>Thermodesulfobacteriota</taxon>
        <taxon>Desulfobacteria</taxon>
        <taxon>Desulfobacterales</taxon>
        <taxon>Desulfatirhabdiaceae</taxon>
        <taxon>Desulfatirhabdium</taxon>
    </lineage>
</organism>